<keyword evidence="1 2" id="KW-0728">SH3 domain</keyword>
<dbReference type="InterPro" id="IPR036871">
    <property type="entry name" value="PX_dom_sf"/>
</dbReference>
<gene>
    <name evidence="6" type="ORF">Cantr_05473</name>
</gene>
<feature type="region of interest" description="Disordered" evidence="3">
    <location>
        <begin position="509"/>
        <end position="531"/>
    </location>
</feature>
<protein>
    <recommendedName>
        <fullName evidence="8">Bud emergence protein 1</fullName>
    </recommendedName>
</protein>
<dbReference type="Gene3D" id="2.30.30.40">
    <property type="entry name" value="SH3 Domains"/>
    <property type="match status" value="1"/>
</dbReference>
<evidence type="ECO:0000259" key="5">
    <source>
        <dbReference type="PROSITE" id="PS50195"/>
    </source>
</evidence>
<dbReference type="InterPro" id="IPR001683">
    <property type="entry name" value="PX_dom"/>
</dbReference>
<reference evidence="6 7" key="1">
    <citation type="submission" date="2018-06" db="EMBL/GenBank/DDBJ databases">
        <title>Whole genome sequencing of Candida tropicalis (genome annotated by CSBL at Korea University).</title>
        <authorList>
            <person name="Ahn J."/>
        </authorList>
    </citation>
    <scope>NUCLEOTIDE SEQUENCE [LARGE SCALE GENOMIC DNA]</scope>
    <source>
        <strain evidence="6 7">ATCC 20962</strain>
    </source>
</reference>
<keyword evidence="7" id="KW-1185">Reference proteome</keyword>
<dbReference type="Proteomes" id="UP000253472">
    <property type="component" value="Unassembled WGS sequence"/>
</dbReference>
<feature type="region of interest" description="Disordered" evidence="3">
    <location>
        <begin position="343"/>
        <end position="448"/>
    </location>
</feature>
<evidence type="ECO:0008006" key="8">
    <source>
        <dbReference type="Google" id="ProtNLM"/>
    </source>
</evidence>
<dbReference type="Gene3D" id="3.30.1520.10">
    <property type="entry name" value="Phox-like domain"/>
    <property type="match status" value="1"/>
</dbReference>
<dbReference type="SMART" id="SM00326">
    <property type="entry name" value="SH3"/>
    <property type="match status" value="1"/>
</dbReference>
<feature type="compositionally biased region" description="Low complexity" evidence="3">
    <location>
        <begin position="386"/>
        <end position="410"/>
    </location>
</feature>
<dbReference type="PROSITE" id="PS50195">
    <property type="entry name" value="PX"/>
    <property type="match status" value="1"/>
</dbReference>
<evidence type="ECO:0000256" key="3">
    <source>
        <dbReference type="SAM" id="MobiDB-lite"/>
    </source>
</evidence>
<sequence length="621" mass="70460">MSASLFKSKQMKSKKNLKKLTISGPLTLEQPGNVKIITSSNPSSPVMPGNIDDDDHVVVLVCKYDFAAESDNELSVKQNQFVKLVHKLGNGWILVCDLDDKSIQGLVPASYLDIAINDAVNPITLEWLREIEEVHRRRINIESINDVVMDQVFQNLKDKNFWYKIQFKVDHEFVYVGKTYHQFYDLHCKLLPRYLGDLPKLPPPVFRTSYYHAQSSKFDKKLIEKLYNLARDLQEYMTKLLETPDILIESTDLYEFVHNCPHVTKTQDTVSSQELISELCPSSIVIEDYRIHNSMTFSATEPLPPPLVTSLLSSLIDKNSRIFRLPDQCVKYSTYINHYNSNKHHTHSDSSNSNSSHSSLSNGFDEASRMQNSETTTEEDEKAALTGTNNTSRSSCNSSLSNSAESSTDTAGTSFDESSKPAEGVSTMAPLEVPPPRPSIASTSSFHQMRIGTRRINSLQSESGDSIFDRHWSALSQPPTPTTPLTLHSENFEKSLNSVISELDEFEFSPDTSKTSPLEVRPRRKSSSVSPITKCHEPIKIKVFLNNKNQDIIALRIKRSNLISLEYLKKLISYKMYNDYSLFQHFSLLVHESEVKLSDDELLQYIKDNLKVKLNLSRTRG</sequence>
<dbReference type="OrthoDB" id="548867at2759"/>
<dbReference type="EMBL" id="QLNQ01000029">
    <property type="protein sequence ID" value="RCK56126.1"/>
    <property type="molecule type" value="Genomic_DNA"/>
</dbReference>
<evidence type="ECO:0000313" key="7">
    <source>
        <dbReference type="Proteomes" id="UP000253472"/>
    </source>
</evidence>
<dbReference type="SUPFAM" id="SSF50044">
    <property type="entry name" value="SH3-domain"/>
    <property type="match status" value="1"/>
</dbReference>
<accession>A0A367XR61</accession>
<dbReference type="GO" id="GO:0030447">
    <property type="term" value="P:filamentous growth"/>
    <property type="evidence" value="ECO:0007669"/>
    <property type="project" value="UniProtKB-ARBA"/>
</dbReference>
<organism evidence="6 7">
    <name type="scientific">Candida viswanathii</name>
    <dbReference type="NCBI Taxonomy" id="5486"/>
    <lineage>
        <taxon>Eukaryota</taxon>
        <taxon>Fungi</taxon>
        <taxon>Dikarya</taxon>
        <taxon>Ascomycota</taxon>
        <taxon>Saccharomycotina</taxon>
        <taxon>Pichiomycetes</taxon>
        <taxon>Debaryomycetaceae</taxon>
        <taxon>Candida/Lodderomyces clade</taxon>
        <taxon>Candida</taxon>
    </lineage>
</organism>
<proteinExistence type="predicted"/>
<feature type="compositionally biased region" description="Low complexity" evidence="3">
    <location>
        <begin position="349"/>
        <end position="362"/>
    </location>
</feature>
<dbReference type="InterPro" id="IPR001452">
    <property type="entry name" value="SH3_domain"/>
</dbReference>
<dbReference type="AlphaFoldDB" id="A0A367XR61"/>
<dbReference type="STRING" id="5486.A0A367XR61"/>
<name>A0A367XR61_9ASCO</name>
<feature type="domain" description="SH3" evidence="4">
    <location>
        <begin position="55"/>
        <end position="117"/>
    </location>
</feature>
<dbReference type="SUPFAM" id="SSF64268">
    <property type="entry name" value="PX domain"/>
    <property type="match status" value="1"/>
</dbReference>
<dbReference type="GO" id="GO:0035091">
    <property type="term" value="F:phosphatidylinositol binding"/>
    <property type="evidence" value="ECO:0007669"/>
    <property type="project" value="InterPro"/>
</dbReference>
<comment type="caution">
    <text evidence="6">The sequence shown here is derived from an EMBL/GenBank/DDBJ whole genome shotgun (WGS) entry which is preliminary data.</text>
</comment>
<dbReference type="PROSITE" id="PS50002">
    <property type="entry name" value="SH3"/>
    <property type="match status" value="1"/>
</dbReference>
<dbReference type="Pfam" id="PF00787">
    <property type="entry name" value="PX"/>
    <property type="match status" value="1"/>
</dbReference>
<evidence type="ECO:0000256" key="2">
    <source>
        <dbReference type="PROSITE-ProRule" id="PRU00192"/>
    </source>
</evidence>
<dbReference type="Pfam" id="PF00018">
    <property type="entry name" value="SH3_1"/>
    <property type="match status" value="1"/>
</dbReference>
<dbReference type="InterPro" id="IPR036028">
    <property type="entry name" value="SH3-like_dom_sf"/>
</dbReference>
<feature type="domain" description="PX" evidence="5">
    <location>
        <begin position="141"/>
        <end position="264"/>
    </location>
</feature>
<evidence type="ECO:0000313" key="6">
    <source>
        <dbReference type="EMBL" id="RCK56126.1"/>
    </source>
</evidence>
<evidence type="ECO:0000256" key="1">
    <source>
        <dbReference type="ARBA" id="ARBA00022443"/>
    </source>
</evidence>
<evidence type="ECO:0000259" key="4">
    <source>
        <dbReference type="PROSITE" id="PS50002"/>
    </source>
</evidence>